<keyword evidence="2" id="KW-0804">Transcription</keyword>
<dbReference type="InterPro" id="IPR003690">
    <property type="entry name" value="MTERF"/>
</dbReference>
<organism evidence="4 5">
    <name type="scientific">Papaver somniferum</name>
    <name type="common">Opium poppy</name>
    <dbReference type="NCBI Taxonomy" id="3469"/>
    <lineage>
        <taxon>Eukaryota</taxon>
        <taxon>Viridiplantae</taxon>
        <taxon>Streptophyta</taxon>
        <taxon>Embryophyta</taxon>
        <taxon>Tracheophyta</taxon>
        <taxon>Spermatophyta</taxon>
        <taxon>Magnoliopsida</taxon>
        <taxon>Ranunculales</taxon>
        <taxon>Papaveraceae</taxon>
        <taxon>Papaveroideae</taxon>
        <taxon>Papaver</taxon>
    </lineage>
</organism>
<keyword evidence="5" id="KW-1185">Reference proteome</keyword>
<keyword evidence="2" id="KW-0805">Transcription regulation</keyword>
<dbReference type="Proteomes" id="UP000316621">
    <property type="component" value="Chromosome 9"/>
</dbReference>
<dbReference type="FunFam" id="1.25.70.10:FF:000001">
    <property type="entry name" value="Mitochondrial transcription termination factor-like"/>
    <property type="match status" value="2"/>
</dbReference>
<dbReference type="Gene3D" id="1.25.70.10">
    <property type="entry name" value="Transcription termination factor 3, mitochondrial"/>
    <property type="match status" value="2"/>
</dbReference>
<dbReference type="Pfam" id="PF02536">
    <property type="entry name" value="mTERF"/>
    <property type="match status" value="3"/>
</dbReference>
<dbReference type="AlphaFoldDB" id="A0A4Y7KTV5"/>
<evidence type="ECO:0000313" key="5">
    <source>
        <dbReference type="Proteomes" id="UP000316621"/>
    </source>
</evidence>
<evidence type="ECO:0000256" key="2">
    <source>
        <dbReference type="ARBA" id="ARBA00022472"/>
    </source>
</evidence>
<keyword evidence="3" id="KW-0809">Transit peptide</keyword>
<reference evidence="4 5" key="1">
    <citation type="journal article" date="2018" name="Science">
        <title>The opium poppy genome and morphinan production.</title>
        <authorList>
            <person name="Guo L."/>
            <person name="Winzer T."/>
            <person name="Yang X."/>
            <person name="Li Y."/>
            <person name="Ning Z."/>
            <person name="He Z."/>
            <person name="Teodor R."/>
            <person name="Lu Y."/>
            <person name="Bowser T.A."/>
            <person name="Graham I.A."/>
            <person name="Ye K."/>
        </authorList>
    </citation>
    <scope>NUCLEOTIDE SEQUENCE [LARGE SCALE GENOMIC DNA]</scope>
    <source>
        <strain evidence="5">cv. HN1</strain>
        <tissue evidence="4">Leaves</tissue>
    </source>
</reference>
<dbReference type="PANTHER" id="PTHR13068:SF166">
    <property type="entry name" value="TRANSCRIPTION TERMINATION FACTOR MTERF15, MITOCHONDRIAL-LIKE"/>
    <property type="match status" value="1"/>
</dbReference>
<dbReference type="GO" id="GO:0003676">
    <property type="term" value="F:nucleic acid binding"/>
    <property type="evidence" value="ECO:0007669"/>
    <property type="project" value="InterPro"/>
</dbReference>
<evidence type="ECO:0000313" key="4">
    <source>
        <dbReference type="EMBL" id="RZC76217.1"/>
    </source>
</evidence>
<dbReference type="PANTHER" id="PTHR13068">
    <property type="entry name" value="CGI-12 PROTEIN-RELATED"/>
    <property type="match status" value="1"/>
</dbReference>
<gene>
    <name evidence="4" type="ORF">C5167_000310</name>
</gene>
<dbReference type="OMA" id="HMKDEEF"/>
<evidence type="ECO:0000256" key="1">
    <source>
        <dbReference type="ARBA" id="ARBA00007692"/>
    </source>
</evidence>
<evidence type="ECO:0000256" key="3">
    <source>
        <dbReference type="ARBA" id="ARBA00022946"/>
    </source>
</evidence>
<name>A0A4Y7KTV5_PAPSO</name>
<comment type="similarity">
    <text evidence="1">Belongs to the mTERF family.</text>
</comment>
<keyword evidence="2" id="KW-0806">Transcription termination</keyword>
<protein>
    <submittedName>
        <fullName evidence="4">Uncharacterized protein</fullName>
    </submittedName>
</protein>
<dbReference type="InterPro" id="IPR038538">
    <property type="entry name" value="MTERF_sf"/>
</dbReference>
<dbReference type="SMART" id="SM00733">
    <property type="entry name" value="Mterf"/>
    <property type="match status" value="11"/>
</dbReference>
<dbReference type="Gramene" id="RZC76217">
    <property type="protein sequence ID" value="RZC76217"/>
    <property type="gene ID" value="C5167_000310"/>
</dbReference>
<proteinExistence type="inferred from homology"/>
<dbReference type="GO" id="GO:0006353">
    <property type="term" value="P:DNA-templated transcription termination"/>
    <property type="evidence" value="ECO:0007669"/>
    <property type="project" value="UniProtKB-KW"/>
</dbReference>
<dbReference type="EMBL" id="CM010723">
    <property type="protein sequence ID" value="RZC76217.1"/>
    <property type="molecule type" value="Genomic_DNA"/>
</dbReference>
<sequence>MFRSLLCKSRGTLKRAAAIIHGESSSSTLAAPTAKYFFRIQNQNSRVTSTFSSFSTTASNYSNLTSCSDSSFVVSYLINSCGLSQTEAITASEKLSFRNTLNPDSVLALLKRYGFTEIHISKVISKVPSILQSNPTNILKPKLDFFKSKGIDEFELADFISSFPQLLTLDLRKEIIPCFDTLRSIVQSDENVVKMIRRNPWIISRDRVEVVRVNVEILRNEGVPETHISNHLILHPKAYTANRFEEIVDRVRDMGFHHSETTFLVAVHMLRITSEASLRNKMDIFKRYGGWSEDQILSAFRKSPTCMKTSGEKIMEVLGFLVIEMGYDSSIVAENPVIFTCNLEEKIIPRCSVIRVLISRGLIEENISLSTLATLSDESFLKKFVKKYEEEVPGLMKVFTVCATIISTPLGLSTPLDNDAWLGEGKANDRMMVPPPTPYDPHRGYPLHPLGMTVPAPLPPPGGYAPVQTPPFFYCWWFWGAMYRSLLSRINGVTLRRATTIINGESSSSSLLAPPAKYFSRIQNQNVSVISNSRVVTSTFSSFSTTTSTDSDSEFVVSYLINSCGLSETEALAASEKLNFKTKTKPDSVLKLLKSHGFTESQVSKVISKVPSILQSNNPKVTLETKLDFYKSKGISEIELPNFILSFPGLLTLSLNKQIIPCIDALKSLVQSDENLLKMIKRNPWIINADQVKIVMVNVEFLRNEGVPETNMFLYLIKGPRTFNAEGDKFKEIVKKVKEMGFDPSQVEFLMALHVFRLMTESSLRKKMDVYKRLGGWSEDQVQSAFRKSPTIMKTSETRIMEVSNFLVNEMGYDSSIVAENPVIFTCSLHRIFPRCSVIRVLVSRGLIKENVSLSTLATLPDESFLEQFVEEYEQEVPGLMKVFGGQLNYQELLQN</sequence>
<accession>A0A4Y7KTV5</accession>